<dbReference type="Proteomes" id="UP001501074">
    <property type="component" value="Unassembled WGS sequence"/>
</dbReference>
<protein>
    <submittedName>
        <fullName evidence="2">Flavoprotein</fullName>
    </submittedName>
</protein>
<organism evidence="2 3">
    <name type="scientific">Kineosporia mesophila</name>
    <dbReference type="NCBI Taxonomy" id="566012"/>
    <lineage>
        <taxon>Bacteria</taxon>
        <taxon>Bacillati</taxon>
        <taxon>Actinomycetota</taxon>
        <taxon>Actinomycetes</taxon>
        <taxon>Kineosporiales</taxon>
        <taxon>Kineosporiaceae</taxon>
        <taxon>Kineosporia</taxon>
    </lineage>
</organism>
<proteinExistence type="predicted"/>
<dbReference type="Gene3D" id="3.40.50.1950">
    <property type="entry name" value="Flavin prenyltransferase-like"/>
    <property type="match status" value="1"/>
</dbReference>
<gene>
    <name evidence="2" type="ORF">GCM10022223_29330</name>
</gene>
<keyword evidence="3" id="KW-1185">Reference proteome</keyword>
<comment type="caution">
    <text evidence="2">The sequence shown here is derived from an EMBL/GenBank/DDBJ whole genome shotgun (WGS) entry which is preliminary data.</text>
</comment>
<dbReference type="SUPFAM" id="SSF52507">
    <property type="entry name" value="Homo-oligomeric flavin-containing Cys decarboxylases, HFCD"/>
    <property type="match status" value="1"/>
</dbReference>
<dbReference type="EMBL" id="BAAAZO010000004">
    <property type="protein sequence ID" value="GAA3611352.1"/>
    <property type="molecule type" value="Genomic_DNA"/>
</dbReference>
<dbReference type="InterPro" id="IPR003382">
    <property type="entry name" value="Flavoprotein"/>
</dbReference>
<dbReference type="InterPro" id="IPR036551">
    <property type="entry name" value="Flavin_trans-like"/>
</dbReference>
<accession>A0ABP6ZJJ0</accession>
<evidence type="ECO:0000259" key="1">
    <source>
        <dbReference type="Pfam" id="PF02441"/>
    </source>
</evidence>
<sequence length="184" mass="19822">MGGTVAEGRVLSLVACAAGGIAGLRPHLVTPLVEAGWRVAITLTPTAGTWLTDDGEASRLETLTGLPVRWETRLPGRPRPHPEPDACAVVPATANAVAKLALAISDNQAMTVANEMIGREEVPVLVFPCINLAHTRHPAWDGHVATLRSAGVRMMTGEDVWPLRSPRRERGLPWDRIIQEIRSL</sequence>
<dbReference type="Pfam" id="PF02441">
    <property type="entry name" value="Flavoprotein"/>
    <property type="match status" value="1"/>
</dbReference>
<reference evidence="3" key="1">
    <citation type="journal article" date="2019" name="Int. J. Syst. Evol. Microbiol.">
        <title>The Global Catalogue of Microorganisms (GCM) 10K type strain sequencing project: providing services to taxonomists for standard genome sequencing and annotation.</title>
        <authorList>
            <consortium name="The Broad Institute Genomics Platform"/>
            <consortium name="The Broad Institute Genome Sequencing Center for Infectious Disease"/>
            <person name="Wu L."/>
            <person name="Ma J."/>
        </authorList>
    </citation>
    <scope>NUCLEOTIDE SEQUENCE [LARGE SCALE GENOMIC DNA]</scope>
    <source>
        <strain evidence="3">JCM 16902</strain>
    </source>
</reference>
<evidence type="ECO:0000313" key="3">
    <source>
        <dbReference type="Proteomes" id="UP001501074"/>
    </source>
</evidence>
<feature type="domain" description="Flavoprotein" evidence="1">
    <location>
        <begin position="14"/>
        <end position="135"/>
    </location>
</feature>
<evidence type="ECO:0000313" key="2">
    <source>
        <dbReference type="EMBL" id="GAA3611352.1"/>
    </source>
</evidence>
<name>A0ABP6ZJJ0_9ACTN</name>